<dbReference type="KEGG" id="frf:LO80_01950"/>
<keyword evidence="3" id="KW-0732">Signal</keyword>
<keyword evidence="2" id="KW-0175">Coiled coil</keyword>
<evidence type="ECO:0000256" key="1">
    <source>
        <dbReference type="ARBA" id="ARBA00012404"/>
    </source>
</evidence>
<dbReference type="eggNOG" id="COG1605">
    <property type="taxonomic scope" value="Bacteria"/>
</dbReference>
<evidence type="ECO:0000256" key="2">
    <source>
        <dbReference type="SAM" id="Coils"/>
    </source>
</evidence>
<dbReference type="RefSeq" id="WP_040008080.1">
    <property type="nucleotide sequence ID" value="NZ_CP009574.1"/>
</dbReference>
<dbReference type="EMBL" id="CP009574">
    <property type="protein sequence ID" value="AIT08862.1"/>
    <property type="molecule type" value="Genomic_DNA"/>
</dbReference>
<protein>
    <recommendedName>
        <fullName evidence="1">chorismate mutase</fullName>
        <ecNumber evidence="1">5.4.99.5</ecNumber>
    </recommendedName>
</protein>
<feature type="domain" description="Chorismate mutase" evidence="4">
    <location>
        <begin position="23"/>
        <end position="113"/>
    </location>
</feature>
<dbReference type="GO" id="GO:0046417">
    <property type="term" value="P:chorismate metabolic process"/>
    <property type="evidence" value="ECO:0007669"/>
    <property type="project" value="InterPro"/>
</dbReference>
<dbReference type="SMART" id="SM00830">
    <property type="entry name" value="CM_2"/>
    <property type="match status" value="1"/>
</dbReference>
<keyword evidence="6" id="KW-1185">Reference proteome</keyword>
<dbReference type="GO" id="GO:0004106">
    <property type="term" value="F:chorismate mutase activity"/>
    <property type="evidence" value="ECO:0007669"/>
    <property type="project" value="UniProtKB-EC"/>
</dbReference>
<name>A0A097EMR7_9GAMM</name>
<accession>A0A097EMR7</accession>
<dbReference type="AlphaFoldDB" id="A0A097EMR7"/>
<feature type="signal peptide" evidence="3">
    <location>
        <begin position="1"/>
        <end position="21"/>
    </location>
</feature>
<dbReference type="Gene3D" id="1.20.59.10">
    <property type="entry name" value="Chorismate mutase"/>
    <property type="match status" value="1"/>
</dbReference>
<sequence>MKKYIILALGFVFCSSVFAMATNSAKPSVEGYKAKIMNADQQIVQLMAERKGWRKKMLKLEKKQNLEHYDPFEDKSLANTRTSFAIQYDVSPKLVKEIFDILNKDTQTADQSF</sequence>
<dbReference type="EC" id="5.4.99.5" evidence="1"/>
<evidence type="ECO:0000313" key="5">
    <source>
        <dbReference type="EMBL" id="AIT08862.1"/>
    </source>
</evidence>
<dbReference type="STRING" id="1547445.LO80_01950"/>
<dbReference type="InterPro" id="IPR002701">
    <property type="entry name" value="CM_II_prokaryot"/>
</dbReference>
<reference evidence="5 6" key="1">
    <citation type="submission" date="2014-10" db="EMBL/GenBank/DDBJ databases">
        <title>Whole genome sequence of Francisella endociliophora strain FSC1006, isolated from a laboratory culture of the marine ciliate Euplotes raikovi.</title>
        <authorList>
            <person name="Granberg M."/>
            <person name="Backman S."/>
            <person name="Lundmark E."/>
            <person name="Nilsson E."/>
            <person name="Karlsson E."/>
            <person name="Thelaus J."/>
            <person name="Ohrman C."/>
            <person name="Larkeryd A."/>
            <person name="Stenberg P."/>
        </authorList>
    </citation>
    <scope>NUCLEOTIDE SEQUENCE [LARGE SCALE GENOMIC DNA]</scope>
    <source>
        <strain evidence="5 6">FSC1006</strain>
    </source>
</reference>
<evidence type="ECO:0000313" key="6">
    <source>
        <dbReference type="Proteomes" id="UP000029672"/>
    </source>
</evidence>
<dbReference type="InterPro" id="IPR036979">
    <property type="entry name" value="CM_dom_sf"/>
</dbReference>
<dbReference type="HOGENOM" id="CLU_169566_0_0_6"/>
<organism evidence="5 6">
    <name type="scientific">Candidatus Francisella endociliophora</name>
    <dbReference type="NCBI Taxonomy" id="653937"/>
    <lineage>
        <taxon>Bacteria</taxon>
        <taxon>Pseudomonadati</taxon>
        <taxon>Pseudomonadota</taxon>
        <taxon>Gammaproteobacteria</taxon>
        <taxon>Thiotrichales</taxon>
        <taxon>Francisellaceae</taxon>
        <taxon>Francisella</taxon>
    </lineage>
</organism>
<feature type="coiled-coil region" evidence="2">
    <location>
        <begin position="29"/>
        <end position="63"/>
    </location>
</feature>
<evidence type="ECO:0000256" key="3">
    <source>
        <dbReference type="SAM" id="SignalP"/>
    </source>
</evidence>
<dbReference type="Pfam" id="PF01817">
    <property type="entry name" value="CM_2"/>
    <property type="match status" value="1"/>
</dbReference>
<gene>
    <name evidence="5" type="ORF">LO80_01950</name>
</gene>
<dbReference type="OrthoDB" id="5605290at2"/>
<proteinExistence type="predicted"/>
<dbReference type="PROSITE" id="PS51168">
    <property type="entry name" value="CHORISMATE_MUT_2"/>
    <property type="match status" value="1"/>
</dbReference>
<dbReference type="SUPFAM" id="SSF48600">
    <property type="entry name" value="Chorismate mutase II"/>
    <property type="match status" value="1"/>
</dbReference>
<dbReference type="InterPro" id="IPR036263">
    <property type="entry name" value="Chorismate_II_sf"/>
</dbReference>
<evidence type="ECO:0000259" key="4">
    <source>
        <dbReference type="PROSITE" id="PS51168"/>
    </source>
</evidence>
<feature type="chain" id="PRO_5001930156" description="chorismate mutase" evidence="3">
    <location>
        <begin position="22"/>
        <end position="113"/>
    </location>
</feature>
<dbReference type="Proteomes" id="UP000029672">
    <property type="component" value="Chromosome"/>
</dbReference>